<dbReference type="PANTHER" id="PTHR40980">
    <property type="entry name" value="PLUG DOMAIN-CONTAINING PROTEIN"/>
    <property type="match status" value="1"/>
</dbReference>
<feature type="domain" description="TonB-dependent receptor-like beta-barrel" evidence="7">
    <location>
        <begin position="529"/>
        <end position="1054"/>
    </location>
</feature>
<dbReference type="NCBIfam" id="TIGR01782">
    <property type="entry name" value="TonB-Xanth-Caul"/>
    <property type="match status" value="1"/>
</dbReference>
<evidence type="ECO:0000313" key="9">
    <source>
        <dbReference type="EMBL" id="PTW48831.1"/>
    </source>
</evidence>
<keyword evidence="9" id="KW-0675">Receptor</keyword>
<dbReference type="RefSeq" id="WP_107951982.1">
    <property type="nucleotide sequence ID" value="NZ_QAYE01000001.1"/>
</dbReference>
<dbReference type="GeneID" id="91004426"/>
<keyword evidence="6" id="KW-0732">Signal</keyword>
<proteinExistence type="inferred from homology"/>
<evidence type="ECO:0000256" key="1">
    <source>
        <dbReference type="ARBA" id="ARBA00004442"/>
    </source>
</evidence>
<keyword evidence="2 4" id="KW-0472">Membrane</keyword>
<comment type="caution">
    <text evidence="9">The sequence shown here is derived from an EMBL/GenBank/DDBJ whole genome shotgun (WGS) entry which is preliminary data.</text>
</comment>
<dbReference type="Pfam" id="PF00593">
    <property type="entry name" value="TonB_dep_Rec_b-barrel"/>
    <property type="match status" value="1"/>
</dbReference>
<evidence type="ECO:0000259" key="8">
    <source>
        <dbReference type="Pfam" id="PF07715"/>
    </source>
</evidence>
<feature type="signal peptide" evidence="6">
    <location>
        <begin position="1"/>
        <end position="25"/>
    </location>
</feature>
<evidence type="ECO:0000256" key="4">
    <source>
        <dbReference type="RuleBase" id="RU003357"/>
    </source>
</evidence>
<protein>
    <submittedName>
        <fullName evidence="9">TonB-dependent receptor</fullName>
    </submittedName>
</protein>
<dbReference type="OrthoDB" id="5476657at2"/>
<gene>
    <name evidence="9" type="ORF">C8J25_101331</name>
</gene>
<feature type="chain" id="PRO_5015694314" evidence="6">
    <location>
        <begin position="26"/>
        <end position="1088"/>
    </location>
</feature>
<comment type="similarity">
    <text evidence="4">Belongs to the TonB-dependent receptor family.</text>
</comment>
<dbReference type="Gene3D" id="2.40.170.20">
    <property type="entry name" value="TonB-dependent receptor, beta-barrel domain"/>
    <property type="match status" value="1"/>
</dbReference>
<evidence type="ECO:0000313" key="10">
    <source>
        <dbReference type="Proteomes" id="UP000244013"/>
    </source>
</evidence>
<reference evidence="9 10" key="1">
    <citation type="submission" date="2018-04" db="EMBL/GenBank/DDBJ databases">
        <title>Genomic Encyclopedia of Type Strains, Phase III (KMG-III): the genomes of soil and plant-associated and newly described type strains.</title>
        <authorList>
            <person name="Whitman W."/>
        </authorList>
    </citation>
    <scope>NUCLEOTIDE SEQUENCE [LARGE SCALE GENOMIC DNA]</scope>
    <source>
        <strain evidence="9 10">MA-olki</strain>
    </source>
</reference>
<dbReference type="InterPro" id="IPR010104">
    <property type="entry name" value="TonB_rcpt_bac"/>
</dbReference>
<dbReference type="Proteomes" id="UP000244013">
    <property type="component" value="Unassembled WGS sequence"/>
</dbReference>
<evidence type="ECO:0000259" key="7">
    <source>
        <dbReference type="Pfam" id="PF00593"/>
    </source>
</evidence>
<dbReference type="InterPro" id="IPR012910">
    <property type="entry name" value="Plug_dom"/>
</dbReference>
<dbReference type="InterPro" id="IPR000531">
    <property type="entry name" value="Beta-barrel_TonB"/>
</dbReference>
<dbReference type="SUPFAM" id="SSF56935">
    <property type="entry name" value="Porins"/>
    <property type="match status" value="1"/>
</dbReference>
<dbReference type="Pfam" id="PF07715">
    <property type="entry name" value="Plug"/>
    <property type="match status" value="1"/>
</dbReference>
<dbReference type="EMBL" id="QAYE01000001">
    <property type="protein sequence ID" value="PTW48831.1"/>
    <property type="molecule type" value="Genomic_DNA"/>
</dbReference>
<dbReference type="AlphaFoldDB" id="A0A2T5UBF5"/>
<keyword evidence="4" id="KW-0798">TonB box</keyword>
<dbReference type="InterPro" id="IPR037066">
    <property type="entry name" value="Plug_dom_sf"/>
</dbReference>
<feature type="region of interest" description="Disordered" evidence="5">
    <location>
        <begin position="37"/>
        <end position="80"/>
    </location>
</feature>
<dbReference type="PANTHER" id="PTHR40980:SF3">
    <property type="entry name" value="TONB-DEPENDENT RECEPTOR-LIKE BETA-BARREL DOMAIN-CONTAINING PROTEIN"/>
    <property type="match status" value="1"/>
</dbReference>
<organism evidence="9 10">
    <name type="scientific">Sphingomonas faeni</name>
    <dbReference type="NCBI Taxonomy" id="185950"/>
    <lineage>
        <taxon>Bacteria</taxon>
        <taxon>Pseudomonadati</taxon>
        <taxon>Pseudomonadota</taxon>
        <taxon>Alphaproteobacteria</taxon>
        <taxon>Sphingomonadales</taxon>
        <taxon>Sphingomonadaceae</taxon>
        <taxon>Sphingomonas</taxon>
    </lineage>
</organism>
<dbReference type="GO" id="GO:0009279">
    <property type="term" value="C:cell outer membrane"/>
    <property type="evidence" value="ECO:0007669"/>
    <property type="project" value="UniProtKB-SubCell"/>
</dbReference>
<evidence type="ECO:0000256" key="3">
    <source>
        <dbReference type="ARBA" id="ARBA00023237"/>
    </source>
</evidence>
<evidence type="ECO:0000256" key="6">
    <source>
        <dbReference type="SAM" id="SignalP"/>
    </source>
</evidence>
<feature type="compositionally biased region" description="Low complexity" evidence="5">
    <location>
        <begin position="40"/>
        <end position="65"/>
    </location>
</feature>
<evidence type="ECO:0000256" key="2">
    <source>
        <dbReference type="ARBA" id="ARBA00023136"/>
    </source>
</evidence>
<sequence length="1088" mass="114175">MTPFKMAPRLTRAALLCATTMVALSATVAAAQTIPPTQDPAPAASQGAAPAAAGPTAPAASPAAALPNSDQTPGTIDAADSGDIVVTGYRSSLAKSTNAKRAATGFTDSIFAEDIGKFPDTNIAESFNRIPGITITRDVTGEGTNVAIRGLGSNFTNVTLNGATIAVASSGATDAQGTDRSVDLSFFPTDLFTKLTVNKSYTADLLEGGAAGNIDLRSARPFDRATSFLAYNVQGTKQSPEDRIGARGSLIGSWRGDKVGILAGVSAQRLFTDTRGFETIGYTNPALTTPNGIAGTTNGVQNTPTAAQTLAAQCRANNASCNGTGGGNWTIPGLVPAGAGAGLVAGTVINQDFLLANNPGATIQQIDNALLPRLGRSTSIRGPRDRINAIVSAEWQPSDTLHFYVDGLYGYKKNDLTRENMAWIVRNGAIIPTNLTFDKADCTIGCVVTGGTFANAQFFNEFRPYTETTKLFSINPGGEWEISDTLKLNLQGNYARSTFHRENPSVGLTTPLGVGNTVTYSNDGSGIPTIQSALDLNDPANFGWNPGSRVNISDERRLNKSKGARGDLTWGKPALNLKVGGAFDDVSRRISSNDNSQAYQNAVCGNNPSVFVASPNSQPPCEGRNAPGVIPAGYPTYPGFGTGSTAGMTGPVTYGGSLVPNSAAPSYLTPGPAGFVTVDWPKFAAATNYDFYHDNSPESGASTTGASGGGIREVVKSAFATVNGEQDLGGNMLRFNVGVRYVNTIQTITGRVSLPDPRNTTATGVALPDGSRYPNLVSIVSTRNVYSKWLPAATFAYDVSEHAVVRVAGSRTMTRPDPSAQLPGVNFGAPSADQASIGNPALEPYMSTNIDLGFEYYTGREGVVSFNAFRKSIKGFTNTAISTVPFSNLSQYGITYDTLNPTQQIAINSRGGPGTAQVQVTSQVNVADKLTINGLEFQWVQPLDFLTKTIGITGFGFNANATVVDQTSKGAATAFGVAPFTYNITGYYEKHGVMLRVSTTSREGSQNSGAAQNGIPAAALFGTDYTTYDFSSSFDLDKIFGFAGAPQLTVNVANFTNATLRSYFQFENATFTQYKPGRQFLVGLRGTF</sequence>
<dbReference type="Gene3D" id="2.170.130.10">
    <property type="entry name" value="TonB-dependent receptor, plug domain"/>
    <property type="match status" value="1"/>
</dbReference>
<evidence type="ECO:0000256" key="5">
    <source>
        <dbReference type="SAM" id="MobiDB-lite"/>
    </source>
</evidence>
<name>A0A2T5UBF5_9SPHN</name>
<accession>A0A2T5UBF5</accession>
<feature type="domain" description="TonB-dependent receptor plug" evidence="8">
    <location>
        <begin position="100"/>
        <end position="212"/>
    </location>
</feature>
<comment type="subcellular location">
    <subcellularLocation>
        <location evidence="1 4">Cell outer membrane</location>
    </subcellularLocation>
</comment>
<keyword evidence="3" id="KW-0998">Cell outer membrane</keyword>
<dbReference type="InterPro" id="IPR036942">
    <property type="entry name" value="Beta-barrel_TonB_sf"/>
</dbReference>